<dbReference type="AlphaFoldDB" id="A0A0K0DCV9"/>
<dbReference type="GO" id="GO:0006351">
    <property type="term" value="P:DNA-templated transcription"/>
    <property type="evidence" value="ECO:0007669"/>
    <property type="project" value="InterPro"/>
</dbReference>
<dbReference type="PANTHER" id="PTHR11800">
    <property type="entry name" value="DNA-DIRECTED RNA POLYMERASE"/>
    <property type="match status" value="1"/>
</dbReference>
<proteinExistence type="predicted"/>
<dbReference type="InterPro" id="IPR011263">
    <property type="entry name" value="DNA-dir_RNA_pol_RpoA/D/Rpb3"/>
</dbReference>
<evidence type="ECO:0000256" key="3">
    <source>
        <dbReference type="SAM" id="MobiDB-lite"/>
    </source>
</evidence>
<evidence type="ECO:0000313" key="5">
    <source>
        <dbReference type="Proteomes" id="UP000035642"/>
    </source>
</evidence>
<dbReference type="GO" id="GO:0003899">
    <property type="term" value="F:DNA-directed RNA polymerase activity"/>
    <property type="evidence" value="ECO:0007669"/>
    <property type="project" value="InterPro"/>
</dbReference>
<evidence type="ECO:0000313" key="6">
    <source>
        <dbReference type="WBParaSite" id="ACAC_0000846201-mRNA-1"/>
    </source>
</evidence>
<reference evidence="5" key="1">
    <citation type="submission" date="2012-09" db="EMBL/GenBank/DDBJ databases">
        <authorList>
            <person name="Martin A.A."/>
        </authorList>
    </citation>
    <scope>NUCLEOTIDE SEQUENCE</scope>
</reference>
<dbReference type="SUPFAM" id="SSF55257">
    <property type="entry name" value="RBP11-like subunits of RNA polymerase"/>
    <property type="match status" value="1"/>
</dbReference>
<dbReference type="GO" id="GO:0046983">
    <property type="term" value="F:protein dimerization activity"/>
    <property type="evidence" value="ECO:0007669"/>
    <property type="project" value="InterPro"/>
</dbReference>
<reference evidence="6" key="2">
    <citation type="submission" date="2017-02" db="UniProtKB">
        <authorList>
            <consortium name="WormBaseParasite"/>
        </authorList>
    </citation>
    <scope>IDENTIFICATION</scope>
</reference>
<dbReference type="WBParaSite" id="ACAC_0000846201-mRNA-1">
    <property type="protein sequence ID" value="ACAC_0000846201-mRNA-1"/>
    <property type="gene ID" value="ACAC_0000846201"/>
</dbReference>
<feature type="domain" description="DNA-directed RNA polymerase RpoA/D/Rpb3-type" evidence="4">
    <location>
        <begin position="74"/>
        <end position="103"/>
    </location>
</feature>
<dbReference type="GO" id="GO:0005666">
    <property type="term" value="C:RNA polymerase III complex"/>
    <property type="evidence" value="ECO:0007669"/>
    <property type="project" value="TreeGrafter"/>
</dbReference>
<dbReference type="Pfam" id="PF01193">
    <property type="entry name" value="RNA_pol_L"/>
    <property type="match status" value="1"/>
</dbReference>
<dbReference type="Proteomes" id="UP000035642">
    <property type="component" value="Unassembled WGS sequence"/>
</dbReference>
<keyword evidence="5" id="KW-1185">Reference proteome</keyword>
<name>A0A0K0DCV9_ANGCA</name>
<accession>A0A0K0DCV9</accession>
<dbReference type="PANTHER" id="PTHR11800:SF13">
    <property type="entry name" value="DNA-DIRECTED RNA POLYMERASES I AND III SUBUNIT RPAC1"/>
    <property type="match status" value="1"/>
</dbReference>
<protein>
    <submittedName>
        <fullName evidence="6">RPOLD domain-containing protein</fullName>
    </submittedName>
</protein>
<dbReference type="GO" id="GO:0005736">
    <property type="term" value="C:RNA polymerase I complex"/>
    <property type="evidence" value="ECO:0007669"/>
    <property type="project" value="TreeGrafter"/>
</dbReference>
<sequence length="126" mass="14718">MVLRRSSRNRSESSDAGAHYGNEIRMEQERVLNTYDDDLDYITTEALEFDLKKYCKRIEVVVVNDLENGMSLDFDLINVEAPIANALRRVLLAEVPTMAIEKVYLYQNTSVIQVRIRESFYLFPQY</sequence>
<dbReference type="InterPro" id="IPR050518">
    <property type="entry name" value="Rpo3/RPB3_RNA_Pol_subunit"/>
</dbReference>
<evidence type="ECO:0000256" key="2">
    <source>
        <dbReference type="ARBA" id="ARBA00023163"/>
    </source>
</evidence>
<dbReference type="STRING" id="6313.A0A0K0DCV9"/>
<feature type="region of interest" description="Disordered" evidence="3">
    <location>
        <begin position="1"/>
        <end position="20"/>
    </location>
</feature>
<organism evidence="5 6">
    <name type="scientific">Angiostrongylus cantonensis</name>
    <name type="common">Rat lungworm</name>
    <dbReference type="NCBI Taxonomy" id="6313"/>
    <lineage>
        <taxon>Eukaryota</taxon>
        <taxon>Metazoa</taxon>
        <taxon>Ecdysozoa</taxon>
        <taxon>Nematoda</taxon>
        <taxon>Chromadorea</taxon>
        <taxon>Rhabditida</taxon>
        <taxon>Rhabditina</taxon>
        <taxon>Rhabditomorpha</taxon>
        <taxon>Strongyloidea</taxon>
        <taxon>Metastrongylidae</taxon>
        <taxon>Angiostrongylus</taxon>
    </lineage>
</organism>
<dbReference type="Gene3D" id="3.30.1360.10">
    <property type="entry name" value="RNA polymerase, RBP11-like subunit"/>
    <property type="match status" value="1"/>
</dbReference>
<keyword evidence="1" id="KW-0240">DNA-directed RNA polymerase</keyword>
<evidence type="ECO:0000256" key="1">
    <source>
        <dbReference type="ARBA" id="ARBA00022478"/>
    </source>
</evidence>
<dbReference type="InterPro" id="IPR036603">
    <property type="entry name" value="RBP11-like"/>
</dbReference>
<evidence type="ECO:0000259" key="4">
    <source>
        <dbReference type="Pfam" id="PF01193"/>
    </source>
</evidence>
<keyword evidence="2" id="KW-0804">Transcription</keyword>